<dbReference type="EMBL" id="AP006716">
    <property type="protein sequence ID" value="BAE05427.1"/>
    <property type="molecule type" value="Genomic_DNA"/>
</dbReference>
<protein>
    <submittedName>
        <fullName evidence="1">Uncharacterized protein</fullName>
    </submittedName>
</protein>
<proteinExistence type="predicted"/>
<name>Q4L4J8_STAHJ</name>
<accession>Q4L4J8</accession>
<reference evidence="1 2" key="1">
    <citation type="journal article" date="2005" name="J. Bacteriol.">
        <title>Whole-genome sequencing of Staphylococcus haemolyticus uncovers the extreme plasticity of its genome and the evolution of human-colonizing staphylococcal species.</title>
        <authorList>
            <person name="Takeuchi F."/>
            <person name="Watanabe S."/>
            <person name="Baba T."/>
            <person name="Yuzawa H."/>
            <person name="Ito T."/>
            <person name="Morimoto Y."/>
            <person name="Kuroda M."/>
            <person name="Cui L."/>
            <person name="Takahashi M."/>
            <person name="Ankai A."/>
            <person name="Baba S."/>
            <person name="Fukui S."/>
            <person name="Lee J.C."/>
            <person name="Hiramatsu K."/>
        </authorList>
    </citation>
    <scope>NUCLEOTIDE SEQUENCE [LARGE SCALE GENOMIC DNA]</scope>
    <source>
        <strain evidence="1 2">JCSC1435</strain>
    </source>
</reference>
<organism evidence="1 2">
    <name type="scientific">Staphylococcus haemolyticus (strain JCSC1435)</name>
    <dbReference type="NCBI Taxonomy" id="279808"/>
    <lineage>
        <taxon>Bacteria</taxon>
        <taxon>Bacillati</taxon>
        <taxon>Bacillota</taxon>
        <taxon>Bacilli</taxon>
        <taxon>Bacillales</taxon>
        <taxon>Staphylococcaceae</taxon>
        <taxon>Staphylococcus</taxon>
    </lineage>
</organism>
<sequence>MKSTIAKVQINYNLTLDNLNPVYSLVNDILLTNHCTFFEQEKFNVDNRKAILIL</sequence>
<dbReference type="AlphaFoldDB" id="Q4L4J8"/>
<gene>
    <name evidence="1" type="ordered locus">SH2118</name>
</gene>
<evidence type="ECO:0000313" key="1">
    <source>
        <dbReference type="EMBL" id="BAE05427.1"/>
    </source>
</evidence>
<evidence type="ECO:0000313" key="2">
    <source>
        <dbReference type="Proteomes" id="UP000000543"/>
    </source>
</evidence>
<dbReference type="HOGENOM" id="CLU_3048216_0_0_9"/>
<dbReference type="Proteomes" id="UP000000543">
    <property type="component" value="Chromosome"/>
</dbReference>
<dbReference type="KEGG" id="sha:SH2118"/>